<dbReference type="InterPro" id="IPR013011">
    <property type="entry name" value="PTS_EIIB_2"/>
</dbReference>
<feature type="domain" description="PRD" evidence="8">
    <location>
        <begin position="195"/>
        <end position="301"/>
    </location>
</feature>
<dbReference type="Gene3D" id="1.10.10.10">
    <property type="entry name" value="Winged helix-like DNA-binding domain superfamily/Winged helix DNA-binding domain"/>
    <property type="match status" value="1"/>
</dbReference>
<evidence type="ECO:0000313" key="10">
    <source>
        <dbReference type="Proteomes" id="UP000823201"/>
    </source>
</evidence>
<dbReference type="RefSeq" id="WP_205007312.1">
    <property type="nucleotide sequence ID" value="NZ_CBCRXA010000023.1"/>
</dbReference>
<dbReference type="PROSITE" id="PS51372">
    <property type="entry name" value="PRD_2"/>
    <property type="match status" value="2"/>
</dbReference>
<proteinExistence type="predicted"/>
<feature type="domain" description="PRD" evidence="8">
    <location>
        <begin position="304"/>
        <end position="409"/>
    </location>
</feature>
<dbReference type="InterPro" id="IPR050661">
    <property type="entry name" value="BglG_antiterminators"/>
</dbReference>
<keyword evidence="1" id="KW-0808">Transferase</keyword>
<dbReference type="PROSITE" id="PS51094">
    <property type="entry name" value="PTS_EIIA_TYPE_2"/>
    <property type="match status" value="1"/>
</dbReference>
<dbReference type="CDD" id="cd05568">
    <property type="entry name" value="PTS_IIB_bgl_like"/>
    <property type="match status" value="1"/>
</dbReference>
<name>A0ABS2QAD9_9BACL</name>
<feature type="domain" description="PTS EIIB type-2" evidence="7">
    <location>
        <begin position="412"/>
        <end position="501"/>
    </location>
</feature>
<sequence length="696" mass="79754">MFLTNREKAIIELLLKTSGRHTTLSIASYLQVSVRTVIRDLKKIEKTLDPLGLRLEQEKNNSLRITGPDQSVYKLVQKLSTIQPLDLSTKERRLLLLLEAMRQNEPIKIGPLAKDLGISVTTLASYLNDLDEWLKDFDLSLVRKRGVGLQLEGTERSKRMALGNFYLTYFNEELIEEIFRVNKPEDATKRLILHYFKPNYLAEIDRVTRKYIREMYAELADSDYIGFLLQVCIAYQRYASGHQIGKPDQLESNWSENTEAYPIINQITSVLEERLTIRLSEWEKTFLTIVLRSSRFQNAESLYYDRVITGQNVKQLIQHVSKKLHWDMTRDFSLFQGLLAHLEPSVFRIRKNMPAPNPLTDQVKAQFPTLFSIVSECLDQVFPDIAFPDEETAYIVLHFGAAIEQGRKAAKIRTLVVCPTGIGASRMLATLLNKEFPEAVSLSVSSIGDMNKLDLHHFELILTTVHLPKQPIPCILVNPLLSKENIKEIREVIHGLQKQHLLPVPFSKRQKKVEKKQERPLEALMNKTETAIRSIRGLLRDFQVMTLQQADTVEEVLQTVMNDLKEKRVVGDPDQVVRKLLMREKVAGLAIPETTMALYHCLDQTVDHITFQIAHTETAFRLLSMDGSYQVVSDILILIAPDPMTPLEQEIISTVSASLVADRESMLLFASANEKLIRTKLENNFYQFLLNKLSKD</sequence>
<dbReference type="Pfam" id="PF00874">
    <property type="entry name" value="PRD"/>
    <property type="match status" value="2"/>
</dbReference>
<evidence type="ECO:0000256" key="2">
    <source>
        <dbReference type="ARBA" id="ARBA00022737"/>
    </source>
</evidence>
<dbReference type="SUPFAM" id="SSF55804">
    <property type="entry name" value="Phoshotransferase/anion transport protein"/>
    <property type="match status" value="1"/>
</dbReference>
<dbReference type="Pfam" id="PF08279">
    <property type="entry name" value="HTH_11"/>
    <property type="match status" value="1"/>
</dbReference>
<feature type="domain" description="PTS EIIA type-2" evidence="6">
    <location>
        <begin position="537"/>
        <end position="684"/>
    </location>
</feature>
<reference evidence="9 10" key="1">
    <citation type="submission" date="2021-01" db="EMBL/GenBank/DDBJ databases">
        <title>Genomic Encyclopedia of Type Strains, Phase IV (KMG-IV): sequencing the most valuable type-strain genomes for metagenomic binning, comparative biology and taxonomic classification.</title>
        <authorList>
            <person name="Goeker M."/>
        </authorList>
    </citation>
    <scope>NUCLEOTIDE SEQUENCE [LARGE SCALE GENOMIC DNA]</scope>
    <source>
        <strain evidence="9 10">DSM 100968</strain>
    </source>
</reference>
<evidence type="ECO:0000256" key="3">
    <source>
        <dbReference type="ARBA" id="ARBA00023015"/>
    </source>
</evidence>
<dbReference type="PANTHER" id="PTHR30185:SF18">
    <property type="entry name" value="TRANSCRIPTIONAL REGULATOR MTLR"/>
    <property type="match status" value="1"/>
</dbReference>
<dbReference type="InterPro" id="IPR013196">
    <property type="entry name" value="HTH_11"/>
</dbReference>
<dbReference type="InterPro" id="IPR036095">
    <property type="entry name" value="PTS_EIIB-like_sf"/>
</dbReference>
<evidence type="ECO:0000256" key="4">
    <source>
        <dbReference type="ARBA" id="ARBA00023159"/>
    </source>
</evidence>
<dbReference type="InterPro" id="IPR011608">
    <property type="entry name" value="PRD"/>
</dbReference>
<evidence type="ECO:0000259" key="7">
    <source>
        <dbReference type="PROSITE" id="PS51099"/>
    </source>
</evidence>
<gene>
    <name evidence="9" type="ORF">JOC27_002219</name>
</gene>
<comment type="caution">
    <text evidence="9">The sequence shown here is derived from an EMBL/GenBank/DDBJ whole genome shotgun (WGS) entry which is preliminary data.</text>
</comment>
<dbReference type="PROSITE" id="PS51099">
    <property type="entry name" value="PTS_EIIB_TYPE_2"/>
    <property type="match status" value="1"/>
</dbReference>
<keyword evidence="3" id="KW-0805">Transcription regulation</keyword>
<keyword evidence="4" id="KW-0010">Activator</keyword>
<dbReference type="Gene3D" id="1.10.1790.10">
    <property type="entry name" value="PRD domain"/>
    <property type="match status" value="2"/>
</dbReference>
<dbReference type="InterPro" id="IPR002178">
    <property type="entry name" value="PTS_EIIA_type-2_dom"/>
</dbReference>
<evidence type="ECO:0000256" key="1">
    <source>
        <dbReference type="ARBA" id="ARBA00022679"/>
    </source>
</evidence>
<dbReference type="SUPFAM" id="SSF63520">
    <property type="entry name" value="PTS-regulatory domain, PRD"/>
    <property type="match status" value="2"/>
</dbReference>
<evidence type="ECO:0000313" key="9">
    <source>
        <dbReference type="EMBL" id="MBM7658757.1"/>
    </source>
</evidence>
<dbReference type="Pfam" id="PF00359">
    <property type="entry name" value="PTS_EIIA_2"/>
    <property type="match status" value="1"/>
</dbReference>
<organism evidence="9 10">
    <name type="scientific">Sporolactobacillus spathodeae</name>
    <dbReference type="NCBI Taxonomy" id="1465502"/>
    <lineage>
        <taxon>Bacteria</taxon>
        <taxon>Bacillati</taxon>
        <taxon>Bacillota</taxon>
        <taxon>Bacilli</taxon>
        <taxon>Bacillales</taxon>
        <taxon>Sporolactobacillaceae</taxon>
        <taxon>Sporolactobacillus</taxon>
    </lineage>
</organism>
<dbReference type="Gene3D" id="3.40.930.10">
    <property type="entry name" value="Mannitol-specific EII, Chain A"/>
    <property type="match status" value="1"/>
</dbReference>
<keyword evidence="10" id="KW-1185">Reference proteome</keyword>
<keyword evidence="2" id="KW-0677">Repeat</keyword>
<dbReference type="PANTHER" id="PTHR30185">
    <property type="entry name" value="CRYPTIC BETA-GLUCOSIDE BGL OPERON ANTITERMINATOR"/>
    <property type="match status" value="1"/>
</dbReference>
<accession>A0ABS2QAD9</accession>
<dbReference type="EMBL" id="JAFBEV010000023">
    <property type="protein sequence ID" value="MBM7658757.1"/>
    <property type="molecule type" value="Genomic_DNA"/>
</dbReference>
<dbReference type="InterPro" id="IPR007737">
    <property type="entry name" value="Mga_HTH"/>
</dbReference>
<dbReference type="InterPro" id="IPR016152">
    <property type="entry name" value="PTrfase/Anion_transptr"/>
</dbReference>
<evidence type="ECO:0000256" key="5">
    <source>
        <dbReference type="ARBA" id="ARBA00023163"/>
    </source>
</evidence>
<dbReference type="Pfam" id="PF05043">
    <property type="entry name" value="Mga"/>
    <property type="match status" value="1"/>
</dbReference>
<keyword evidence="5" id="KW-0804">Transcription</keyword>
<evidence type="ECO:0000259" key="8">
    <source>
        <dbReference type="PROSITE" id="PS51372"/>
    </source>
</evidence>
<dbReference type="InterPro" id="IPR036388">
    <property type="entry name" value="WH-like_DNA-bd_sf"/>
</dbReference>
<protein>
    <submittedName>
        <fullName evidence="9">Mannitol operon transcriptional antiterminator</fullName>
    </submittedName>
</protein>
<dbReference type="Proteomes" id="UP000823201">
    <property type="component" value="Unassembled WGS sequence"/>
</dbReference>
<dbReference type="Gene3D" id="3.40.50.2300">
    <property type="match status" value="1"/>
</dbReference>
<evidence type="ECO:0000259" key="6">
    <source>
        <dbReference type="PROSITE" id="PS51094"/>
    </source>
</evidence>
<dbReference type="InterPro" id="IPR036634">
    <property type="entry name" value="PRD_sf"/>
</dbReference>
<dbReference type="SUPFAM" id="SSF52794">
    <property type="entry name" value="PTS system IIB component-like"/>
    <property type="match status" value="1"/>
</dbReference>